<dbReference type="PANTHER" id="PTHR10003">
    <property type="entry name" value="SUPEROXIDE DISMUTASE CU-ZN -RELATED"/>
    <property type="match status" value="1"/>
</dbReference>
<dbReference type="CDD" id="cd00305">
    <property type="entry name" value="Cu-Zn_Superoxide_Dismutase"/>
    <property type="match status" value="1"/>
</dbReference>
<dbReference type="PROSITE" id="PS00087">
    <property type="entry name" value="SOD_CU_ZN_1"/>
    <property type="match status" value="1"/>
</dbReference>
<dbReference type="SUPFAM" id="SSF49329">
    <property type="entry name" value="Cu,Zn superoxide dismutase-like"/>
    <property type="match status" value="1"/>
</dbReference>
<dbReference type="Proteomes" id="UP000075636">
    <property type="component" value="Unassembled WGS sequence"/>
</dbReference>
<reference evidence="4 5" key="1">
    <citation type="submission" date="2015-06" db="EMBL/GenBank/DDBJ databases">
        <title>Improved classification and identification of acetic acid bacteria using matrix-assisted laser desorption/ionization time-of-flight mass spectrometry; Gluconobacter nephelii and Gluconobacter uchimurae are later heterotypic synonyms of Gluconobacter japonicus and Gluconobacter oxydans, respectively.</title>
        <authorList>
            <person name="Li L."/>
            <person name="Cleenwerck I."/>
            <person name="De Vuyst L."/>
            <person name="Vandamme P."/>
        </authorList>
    </citation>
    <scope>NUCLEOTIDE SEQUENCE [LARGE SCALE GENOMIC DNA]</scope>
    <source>
        <strain evidence="4 5">LMG 1768</strain>
    </source>
</reference>
<dbReference type="Pfam" id="PF00080">
    <property type="entry name" value="Sod_Cu"/>
    <property type="match status" value="1"/>
</dbReference>
<evidence type="ECO:0000259" key="3">
    <source>
        <dbReference type="Pfam" id="PF00080"/>
    </source>
</evidence>
<name>A0A149TEL7_9PROT</name>
<dbReference type="Gene3D" id="2.60.40.200">
    <property type="entry name" value="Superoxide dismutase, copper/zinc binding domain"/>
    <property type="match status" value="1"/>
</dbReference>
<evidence type="ECO:0000313" key="4">
    <source>
        <dbReference type="EMBL" id="KXV45807.1"/>
    </source>
</evidence>
<sequence length="174" mass="17575">MCRSGFLTLLLASVVAIPALASAADSVSGELKGTDGTSHGIVTVTGAPKGVLLRLQVQGLTPGWHGIHFHEKGSCAAPKFTSAGAHVHAVTPVVHGLLKADANDAGDLPNLYVGADGTATVELYSTLVSLKGDHGLPALMDADGASVVVHAKPDDYQTQPIGGSGDRVACAVLH</sequence>
<dbReference type="GO" id="GO:0006801">
    <property type="term" value="P:superoxide metabolic process"/>
    <property type="evidence" value="ECO:0007669"/>
    <property type="project" value="InterPro"/>
</dbReference>
<organism evidence="4 5">
    <name type="scientific">Gluconobacter albidus</name>
    <dbReference type="NCBI Taxonomy" id="318683"/>
    <lineage>
        <taxon>Bacteria</taxon>
        <taxon>Pseudomonadati</taxon>
        <taxon>Pseudomonadota</taxon>
        <taxon>Alphaproteobacteria</taxon>
        <taxon>Acetobacterales</taxon>
        <taxon>Acetobacteraceae</taxon>
        <taxon>Gluconobacter</taxon>
    </lineage>
</organism>
<evidence type="ECO:0000256" key="1">
    <source>
        <dbReference type="ARBA" id="ARBA00010457"/>
    </source>
</evidence>
<dbReference type="InterPro" id="IPR036423">
    <property type="entry name" value="SOD-like_Cu/Zn_dom_sf"/>
</dbReference>
<protein>
    <submittedName>
        <fullName evidence="4">Superoxide dismutase</fullName>
    </submittedName>
</protein>
<gene>
    <name evidence="4" type="ORF">AD945_16650</name>
</gene>
<dbReference type="InterPro" id="IPR024134">
    <property type="entry name" value="SOD_Cu/Zn_/chaperone"/>
</dbReference>
<dbReference type="OrthoDB" id="5431326at2"/>
<evidence type="ECO:0000256" key="2">
    <source>
        <dbReference type="SAM" id="SignalP"/>
    </source>
</evidence>
<evidence type="ECO:0000313" key="5">
    <source>
        <dbReference type="Proteomes" id="UP000075636"/>
    </source>
</evidence>
<dbReference type="GO" id="GO:0005507">
    <property type="term" value="F:copper ion binding"/>
    <property type="evidence" value="ECO:0007669"/>
    <property type="project" value="InterPro"/>
</dbReference>
<dbReference type="RefSeq" id="WP_062110519.1">
    <property type="nucleotide sequence ID" value="NZ_LHZR01000114.1"/>
</dbReference>
<dbReference type="STRING" id="318683.A0U94_03515"/>
<feature type="signal peptide" evidence="2">
    <location>
        <begin position="1"/>
        <end position="23"/>
    </location>
</feature>
<accession>A0A149TEL7</accession>
<feature type="domain" description="Superoxide dismutase copper/zinc binding" evidence="3">
    <location>
        <begin position="40"/>
        <end position="172"/>
    </location>
</feature>
<dbReference type="AlphaFoldDB" id="A0A149TEL7"/>
<comment type="similarity">
    <text evidence="1">Belongs to the Cu-Zn superoxide dismutase family.</text>
</comment>
<dbReference type="InterPro" id="IPR018152">
    <property type="entry name" value="SOD_Cu/Zn_BS"/>
</dbReference>
<feature type="chain" id="PRO_5007555564" evidence="2">
    <location>
        <begin position="24"/>
        <end position="174"/>
    </location>
</feature>
<dbReference type="NCBIfam" id="NF047632">
    <property type="entry name" value="SodCCaul"/>
    <property type="match status" value="1"/>
</dbReference>
<dbReference type="PATRIC" id="fig|318683.6.peg.226"/>
<keyword evidence="2" id="KW-0732">Signal</keyword>
<comment type="caution">
    <text evidence="4">The sequence shown here is derived from an EMBL/GenBank/DDBJ whole genome shotgun (WGS) entry which is preliminary data.</text>
</comment>
<dbReference type="InterPro" id="IPR001424">
    <property type="entry name" value="SOD_Cu_Zn_dom"/>
</dbReference>
<proteinExistence type="inferred from homology"/>
<dbReference type="EMBL" id="LHZR01000114">
    <property type="protein sequence ID" value="KXV45807.1"/>
    <property type="molecule type" value="Genomic_DNA"/>
</dbReference>